<feature type="region of interest" description="Disordered" evidence="1">
    <location>
        <begin position="55"/>
        <end position="134"/>
    </location>
</feature>
<proteinExistence type="predicted"/>
<dbReference type="EMBL" id="VSRR010129881">
    <property type="protein sequence ID" value="MPD02089.1"/>
    <property type="molecule type" value="Genomic_DNA"/>
</dbReference>
<feature type="compositionally biased region" description="Acidic residues" evidence="1">
    <location>
        <begin position="76"/>
        <end position="93"/>
    </location>
</feature>
<organism evidence="2 3">
    <name type="scientific">Portunus trituberculatus</name>
    <name type="common">Swimming crab</name>
    <name type="synonym">Neptunus trituberculatus</name>
    <dbReference type="NCBI Taxonomy" id="210409"/>
    <lineage>
        <taxon>Eukaryota</taxon>
        <taxon>Metazoa</taxon>
        <taxon>Ecdysozoa</taxon>
        <taxon>Arthropoda</taxon>
        <taxon>Crustacea</taxon>
        <taxon>Multicrustacea</taxon>
        <taxon>Malacostraca</taxon>
        <taxon>Eumalacostraca</taxon>
        <taxon>Eucarida</taxon>
        <taxon>Decapoda</taxon>
        <taxon>Pleocyemata</taxon>
        <taxon>Brachyura</taxon>
        <taxon>Eubrachyura</taxon>
        <taxon>Portunoidea</taxon>
        <taxon>Portunidae</taxon>
        <taxon>Portuninae</taxon>
        <taxon>Portunus</taxon>
    </lineage>
</organism>
<protein>
    <submittedName>
        <fullName evidence="2">Uncharacterized protein</fullName>
    </submittedName>
</protein>
<feature type="compositionally biased region" description="Polar residues" evidence="1">
    <location>
        <begin position="1"/>
        <end position="14"/>
    </location>
</feature>
<accession>A0A5B7KAI9</accession>
<feature type="region of interest" description="Disordered" evidence="1">
    <location>
        <begin position="1"/>
        <end position="42"/>
    </location>
</feature>
<feature type="compositionally biased region" description="Basic and acidic residues" evidence="1">
    <location>
        <begin position="94"/>
        <end position="116"/>
    </location>
</feature>
<dbReference type="Proteomes" id="UP000324222">
    <property type="component" value="Unassembled WGS sequence"/>
</dbReference>
<comment type="caution">
    <text evidence="2">The sequence shown here is derived from an EMBL/GenBank/DDBJ whole genome shotgun (WGS) entry which is preliminary data.</text>
</comment>
<sequence length="134" mass="16079">MSFHTKQGSSQRPQINPGPETLKKRRKGNGMAFPLGVLEPHPIFHRLYGKWKRWKGRGREKGRAVCGVTTISLQEKEEEEEEDEEEEEEEEGKEEEKEKQKEKEKKKEKEKMEKEERRKKRRRENRDKDDDDEG</sequence>
<reference evidence="2 3" key="1">
    <citation type="submission" date="2019-05" db="EMBL/GenBank/DDBJ databases">
        <title>Another draft genome of Portunus trituberculatus and its Hox gene families provides insights of decapod evolution.</title>
        <authorList>
            <person name="Jeong J.-H."/>
            <person name="Song I."/>
            <person name="Kim S."/>
            <person name="Choi T."/>
            <person name="Kim D."/>
            <person name="Ryu S."/>
            <person name="Kim W."/>
        </authorList>
    </citation>
    <scope>NUCLEOTIDE SEQUENCE [LARGE SCALE GENOMIC DNA]</scope>
    <source>
        <tissue evidence="2">Muscle</tissue>
    </source>
</reference>
<evidence type="ECO:0000313" key="3">
    <source>
        <dbReference type="Proteomes" id="UP000324222"/>
    </source>
</evidence>
<dbReference type="AlphaFoldDB" id="A0A5B7KAI9"/>
<keyword evidence="3" id="KW-1185">Reference proteome</keyword>
<gene>
    <name evidence="2" type="ORF">E2C01_097647</name>
</gene>
<evidence type="ECO:0000256" key="1">
    <source>
        <dbReference type="SAM" id="MobiDB-lite"/>
    </source>
</evidence>
<name>A0A5B7KAI9_PORTR</name>
<evidence type="ECO:0000313" key="2">
    <source>
        <dbReference type="EMBL" id="MPD02089.1"/>
    </source>
</evidence>